<accession>A0A2A2K337</accession>
<reference evidence="1 2" key="1">
    <citation type="journal article" date="2017" name="Curr. Biol.">
        <title>Genome architecture and evolution of a unichromosomal asexual nematode.</title>
        <authorList>
            <person name="Fradin H."/>
            <person name="Zegar C."/>
            <person name="Gutwein M."/>
            <person name="Lucas J."/>
            <person name="Kovtun M."/>
            <person name="Corcoran D."/>
            <person name="Baugh L.R."/>
            <person name="Kiontke K."/>
            <person name="Gunsalus K."/>
            <person name="Fitch D.H."/>
            <person name="Piano F."/>
        </authorList>
    </citation>
    <scope>NUCLEOTIDE SEQUENCE [LARGE SCALE GENOMIC DNA]</scope>
    <source>
        <strain evidence="1">PF1309</strain>
    </source>
</reference>
<proteinExistence type="predicted"/>
<evidence type="ECO:0000313" key="1">
    <source>
        <dbReference type="EMBL" id="PAV68283.1"/>
    </source>
</evidence>
<dbReference type="AlphaFoldDB" id="A0A2A2K337"/>
<sequence length="185" mass="19977">MGAVFPALDTHALAGVQLAQRAGVAPLLQAIAKHEENPVELLPAQVVSQRIGATALGSGTADEGQQEHPVIEFLAVAFTIGELGHLTGGLRKQRSLAQLLIQTLPQARPHCPHHGQVDLAQAQPGLQRRLVKHLAFVQHAGERQDLRPRRHVEQSRAVQLLRPALTVETDEVGRGRLRAKAQEPG</sequence>
<comment type="caution">
    <text evidence="1">The sequence shown here is derived from an EMBL/GenBank/DDBJ whole genome shotgun (WGS) entry which is preliminary data.</text>
</comment>
<organism evidence="1 2">
    <name type="scientific">Diploscapter pachys</name>
    <dbReference type="NCBI Taxonomy" id="2018661"/>
    <lineage>
        <taxon>Eukaryota</taxon>
        <taxon>Metazoa</taxon>
        <taxon>Ecdysozoa</taxon>
        <taxon>Nematoda</taxon>
        <taxon>Chromadorea</taxon>
        <taxon>Rhabditida</taxon>
        <taxon>Rhabditina</taxon>
        <taxon>Rhabditomorpha</taxon>
        <taxon>Rhabditoidea</taxon>
        <taxon>Rhabditidae</taxon>
        <taxon>Diploscapter</taxon>
    </lineage>
</organism>
<name>A0A2A2K337_9BILA</name>
<keyword evidence="2" id="KW-1185">Reference proteome</keyword>
<dbReference type="Proteomes" id="UP000218231">
    <property type="component" value="Unassembled WGS sequence"/>
</dbReference>
<evidence type="ECO:0000313" key="2">
    <source>
        <dbReference type="Proteomes" id="UP000218231"/>
    </source>
</evidence>
<protein>
    <submittedName>
        <fullName evidence="1">Uncharacterized protein</fullName>
    </submittedName>
</protein>
<dbReference type="EMBL" id="LIAE01009776">
    <property type="protein sequence ID" value="PAV68283.1"/>
    <property type="molecule type" value="Genomic_DNA"/>
</dbReference>
<gene>
    <name evidence="1" type="ORF">WR25_25583</name>
</gene>